<evidence type="ECO:0000313" key="2">
    <source>
        <dbReference type="Proteomes" id="UP000031512"/>
    </source>
</evidence>
<gene>
    <name evidence="1" type="ORF">BEWA_023330</name>
</gene>
<dbReference type="AlphaFoldDB" id="L0AX71"/>
<organism evidence="1 2">
    <name type="scientific">Theileria equi strain WA</name>
    <dbReference type="NCBI Taxonomy" id="1537102"/>
    <lineage>
        <taxon>Eukaryota</taxon>
        <taxon>Sar</taxon>
        <taxon>Alveolata</taxon>
        <taxon>Apicomplexa</taxon>
        <taxon>Aconoidasida</taxon>
        <taxon>Piroplasmida</taxon>
        <taxon>Theileriidae</taxon>
        <taxon>Theileria</taxon>
    </lineage>
</organism>
<dbReference type="InterPro" id="IPR007480">
    <property type="entry name" value="DUF529"/>
</dbReference>
<accession>L0AX71</accession>
<reference evidence="1 2" key="1">
    <citation type="journal article" date="2012" name="BMC Genomics">
        <title>Comparative genomic analysis and phylogenetic position of Theileria equi.</title>
        <authorList>
            <person name="Kappmeyer L.S."/>
            <person name="Thiagarajan M."/>
            <person name="Herndon D.R."/>
            <person name="Ramsay J.D."/>
            <person name="Caler E."/>
            <person name="Djikeng A."/>
            <person name="Gillespie J.J."/>
            <person name="Lau A.O."/>
            <person name="Roalson E.H."/>
            <person name="Silva J.C."/>
            <person name="Silva M.G."/>
            <person name="Suarez C.E."/>
            <person name="Ueti M.W."/>
            <person name="Nene V.M."/>
            <person name="Mealey R.H."/>
            <person name="Knowles D.P."/>
            <person name="Brayton K.A."/>
        </authorList>
    </citation>
    <scope>NUCLEOTIDE SEQUENCE [LARGE SCALE GENOMIC DNA]</scope>
    <source>
        <strain evidence="1 2">WA</strain>
    </source>
</reference>
<protein>
    <submittedName>
        <fullName evidence="1">Uncharacterized protein</fullName>
    </submittedName>
</protein>
<dbReference type="RefSeq" id="XP_004829150.1">
    <property type="nucleotide sequence ID" value="XM_004829093.1"/>
</dbReference>
<dbReference type="EMBL" id="CP001669">
    <property type="protein sequence ID" value="AFZ79484.1"/>
    <property type="molecule type" value="Genomic_DNA"/>
</dbReference>
<dbReference type="Pfam" id="PF04385">
    <property type="entry name" value="FAINT"/>
    <property type="match status" value="1"/>
</dbReference>
<evidence type="ECO:0000313" key="1">
    <source>
        <dbReference type="EMBL" id="AFZ79484.1"/>
    </source>
</evidence>
<dbReference type="GeneID" id="15807253"/>
<name>L0AX71_THEEQ</name>
<keyword evidence="2" id="KW-1185">Reference proteome</keyword>
<dbReference type="VEuPathDB" id="PiroplasmaDB:BEWA_023330"/>
<dbReference type="Proteomes" id="UP000031512">
    <property type="component" value="Chromosome 1"/>
</dbReference>
<dbReference type="KEGG" id="beq:BEWA_023330"/>
<proteinExistence type="predicted"/>
<sequence>MSLLKLKTLQREDSSYCFEKRFNEWFPITNSEFKEKYRDMVAESIAEDSTEDTSISSISSPGISQYSDFSVLNIRRPDPSICTVYESPHRFIASRMLIPKEGNRITRVEDSGRLIWKENEDEKYVYCILYLKKNKPKMLLIARDTPSGLDPLFFKKKRFSWRMSKKKYLDKILGLAPRTIIGDKQCNLDIASEKETPMYRVRRSTIHGTEVVSYITRRELCITSVSDGAKAIWIGDFFLRCHSCDVYYRNGNPFLVVFDLYNMEESSLKCFEKQNGLWVHLEDEGFRTIVKEMEMRKMMSLSGYEQVS</sequence>